<feature type="domain" description="Helicase C-terminal" evidence="6">
    <location>
        <begin position="313"/>
        <end position="461"/>
    </location>
</feature>
<proteinExistence type="predicted"/>
<gene>
    <name evidence="8" type="primary">LOC108557570</name>
</gene>
<organism evidence="7 8">
    <name type="scientific">Nicrophorus vespilloides</name>
    <name type="common">Boreal carrion beetle</name>
    <dbReference type="NCBI Taxonomy" id="110193"/>
    <lineage>
        <taxon>Eukaryota</taxon>
        <taxon>Metazoa</taxon>
        <taxon>Ecdysozoa</taxon>
        <taxon>Arthropoda</taxon>
        <taxon>Hexapoda</taxon>
        <taxon>Insecta</taxon>
        <taxon>Pterygota</taxon>
        <taxon>Neoptera</taxon>
        <taxon>Endopterygota</taxon>
        <taxon>Coleoptera</taxon>
        <taxon>Polyphaga</taxon>
        <taxon>Staphyliniformia</taxon>
        <taxon>Silphidae</taxon>
        <taxon>Nicrophorinae</taxon>
        <taxon>Nicrophorus</taxon>
    </lineage>
</organism>
<dbReference type="RefSeq" id="XP_017769633.1">
    <property type="nucleotide sequence ID" value="XM_017914144.1"/>
</dbReference>
<dbReference type="GeneID" id="108557570"/>
<dbReference type="SMART" id="SM00490">
    <property type="entry name" value="HELICc"/>
    <property type="match status" value="1"/>
</dbReference>
<keyword evidence="2" id="KW-0378">Hydrolase</keyword>
<dbReference type="InterPro" id="IPR027417">
    <property type="entry name" value="P-loop_NTPase"/>
</dbReference>
<dbReference type="SUPFAM" id="SSF52540">
    <property type="entry name" value="P-loop containing nucleoside triphosphate hydrolases"/>
    <property type="match status" value="1"/>
</dbReference>
<dbReference type="Pfam" id="PF00270">
    <property type="entry name" value="DEAD"/>
    <property type="match status" value="1"/>
</dbReference>
<dbReference type="InterPro" id="IPR001650">
    <property type="entry name" value="Helicase_C-like"/>
</dbReference>
<sequence length="474" mass="53625">MNFKHWNRLCYNILKQKQYYSTKPKGKLIISCKRSKFDFYSNQQYDKFEEIQLASKGWFNNAAKGDYFVVHGNKEEYEEPTVPFSHLGVNSQLAEVLHNEGIYKLTEFQSDVIPVVAEGKHTLLAAETGCGKTLSYLLPLVQNLIGYQCTEMNTPRVLILVPNRELAHQIGNVATTLCEPFDLKTKVVVGGSTKRLMLDPEFGSIDILVATPGAISKLSTVGIYKLNQVKTLVLDEADTLIDDSFLDRIEILIRRVSQAQVLLVSATYPKHLPEVMEPIMDSLVQIKSRRLHKPLLNVTQRFLKLLKSERPSQLLQIANKTKEPFIVFTNRNETCNWLAMFLRENGLKCANINGDMNYNIRINQWNDFVSGKANILSATDVGSRGLDTTKVKHVLNYDFPLYPADYIHRVGRTGRLGSPELSKVTNFISSGIDVKLVQNIEMAIRTNSELQNVDGNITSIVKNKIAKQMKGRNI</sequence>
<keyword evidence="1" id="KW-0547">Nucleotide-binding</keyword>
<keyword evidence="3 8" id="KW-0347">Helicase</keyword>
<dbReference type="PROSITE" id="PS51192">
    <property type="entry name" value="HELICASE_ATP_BIND_1"/>
    <property type="match status" value="1"/>
</dbReference>
<dbReference type="PROSITE" id="PS51194">
    <property type="entry name" value="HELICASE_CTER"/>
    <property type="match status" value="1"/>
</dbReference>
<evidence type="ECO:0000256" key="4">
    <source>
        <dbReference type="ARBA" id="ARBA00022840"/>
    </source>
</evidence>
<accession>A0ABM1M4Y3</accession>
<protein>
    <submittedName>
        <fullName evidence="8">Probable ATP-dependent RNA helicase DDX28</fullName>
    </submittedName>
</protein>
<dbReference type="PANTHER" id="PTHR47960">
    <property type="entry name" value="DEAD-BOX ATP-DEPENDENT RNA HELICASE 50"/>
    <property type="match status" value="1"/>
</dbReference>
<dbReference type="Gene3D" id="3.40.50.300">
    <property type="entry name" value="P-loop containing nucleotide triphosphate hydrolases"/>
    <property type="match status" value="2"/>
</dbReference>
<evidence type="ECO:0000313" key="7">
    <source>
        <dbReference type="Proteomes" id="UP000695000"/>
    </source>
</evidence>
<evidence type="ECO:0000259" key="6">
    <source>
        <dbReference type="PROSITE" id="PS51194"/>
    </source>
</evidence>
<evidence type="ECO:0000256" key="2">
    <source>
        <dbReference type="ARBA" id="ARBA00022801"/>
    </source>
</evidence>
<dbReference type="InterPro" id="IPR011545">
    <property type="entry name" value="DEAD/DEAH_box_helicase_dom"/>
</dbReference>
<evidence type="ECO:0000256" key="3">
    <source>
        <dbReference type="ARBA" id="ARBA00022806"/>
    </source>
</evidence>
<dbReference type="InterPro" id="IPR014001">
    <property type="entry name" value="Helicase_ATP-bd"/>
</dbReference>
<name>A0ABM1M4Y3_NICVS</name>
<reference evidence="8" key="1">
    <citation type="submission" date="2025-08" db="UniProtKB">
        <authorList>
            <consortium name="RefSeq"/>
        </authorList>
    </citation>
    <scope>IDENTIFICATION</scope>
    <source>
        <tissue evidence="8">Whole Larva</tissue>
    </source>
</reference>
<dbReference type="Proteomes" id="UP000695000">
    <property type="component" value="Unplaced"/>
</dbReference>
<dbReference type="SMART" id="SM00487">
    <property type="entry name" value="DEXDc"/>
    <property type="match status" value="1"/>
</dbReference>
<evidence type="ECO:0000259" key="5">
    <source>
        <dbReference type="PROSITE" id="PS51192"/>
    </source>
</evidence>
<keyword evidence="7" id="KW-1185">Reference proteome</keyword>
<dbReference type="GO" id="GO:0004386">
    <property type="term" value="F:helicase activity"/>
    <property type="evidence" value="ECO:0007669"/>
    <property type="project" value="UniProtKB-KW"/>
</dbReference>
<evidence type="ECO:0000256" key="1">
    <source>
        <dbReference type="ARBA" id="ARBA00022741"/>
    </source>
</evidence>
<keyword evidence="4" id="KW-0067">ATP-binding</keyword>
<feature type="domain" description="Helicase ATP-binding" evidence="5">
    <location>
        <begin position="113"/>
        <end position="286"/>
    </location>
</feature>
<dbReference type="CDD" id="cd18787">
    <property type="entry name" value="SF2_C_DEAD"/>
    <property type="match status" value="1"/>
</dbReference>
<evidence type="ECO:0000313" key="8">
    <source>
        <dbReference type="RefSeq" id="XP_017769633.1"/>
    </source>
</evidence>
<dbReference type="Pfam" id="PF00271">
    <property type="entry name" value="Helicase_C"/>
    <property type="match status" value="1"/>
</dbReference>